<comment type="caution">
    <text evidence="4">The sequence shown here is derived from an EMBL/GenBank/DDBJ whole genome shotgun (WGS) entry which is preliminary data.</text>
</comment>
<dbReference type="GO" id="GO:0006979">
    <property type="term" value="P:response to oxidative stress"/>
    <property type="evidence" value="ECO:0007669"/>
    <property type="project" value="InterPro"/>
</dbReference>
<dbReference type="PRINTS" id="PR00457">
    <property type="entry name" value="ANPEROXIDASE"/>
</dbReference>
<keyword evidence="1" id="KW-0560">Oxidoreductase</keyword>
<dbReference type="EMBL" id="JASPKZ010010673">
    <property type="protein sequence ID" value="KAJ9573877.1"/>
    <property type="molecule type" value="Genomic_DNA"/>
</dbReference>
<feature type="region of interest" description="Disordered" evidence="3">
    <location>
        <begin position="1"/>
        <end position="21"/>
    </location>
</feature>
<feature type="binding site" description="axial binding residue" evidence="2">
    <location>
        <position position="958"/>
    </location>
    <ligand>
        <name>heme b</name>
        <dbReference type="ChEBI" id="CHEBI:60344"/>
    </ligand>
    <ligandPart>
        <name>Fe</name>
        <dbReference type="ChEBI" id="CHEBI:18248"/>
    </ligandPart>
</feature>
<keyword evidence="2" id="KW-0349">Heme</keyword>
<reference evidence="4" key="1">
    <citation type="journal article" date="2023" name="IScience">
        <title>Live-bearing cockroach genome reveals convergent evolutionary mechanisms linked to viviparity in insects and beyond.</title>
        <authorList>
            <person name="Fouks B."/>
            <person name="Harrison M.C."/>
            <person name="Mikhailova A.A."/>
            <person name="Marchal E."/>
            <person name="English S."/>
            <person name="Carruthers M."/>
            <person name="Jennings E.C."/>
            <person name="Chiamaka E.L."/>
            <person name="Frigard R.A."/>
            <person name="Pippel M."/>
            <person name="Attardo G.M."/>
            <person name="Benoit J.B."/>
            <person name="Bornberg-Bauer E."/>
            <person name="Tobe S.S."/>
        </authorList>
    </citation>
    <scope>NUCLEOTIDE SEQUENCE</scope>
    <source>
        <strain evidence="4">Stay&amp;Tobe</strain>
    </source>
</reference>
<dbReference type="SUPFAM" id="SSF48113">
    <property type="entry name" value="Heme-dependent peroxidases"/>
    <property type="match status" value="2"/>
</dbReference>
<dbReference type="FunFam" id="1.10.640.10:FF:000006">
    <property type="entry name" value="Double oxidase: two peroxidase domains"/>
    <property type="match status" value="1"/>
</dbReference>
<dbReference type="PROSITE" id="PS50292">
    <property type="entry name" value="PEROXIDASE_3"/>
    <property type="match status" value="2"/>
</dbReference>
<dbReference type="InterPro" id="IPR010255">
    <property type="entry name" value="Haem_peroxidase_sf"/>
</dbReference>
<feature type="non-terminal residue" evidence="4">
    <location>
        <position position="1"/>
    </location>
</feature>
<keyword evidence="1" id="KW-0575">Peroxidase</keyword>
<dbReference type="InterPro" id="IPR037120">
    <property type="entry name" value="Haem_peroxidase_sf_animal"/>
</dbReference>
<evidence type="ECO:0000256" key="1">
    <source>
        <dbReference type="ARBA" id="ARBA00022559"/>
    </source>
</evidence>
<feature type="non-terminal residue" evidence="4">
    <location>
        <position position="1291"/>
    </location>
</feature>
<evidence type="ECO:0000256" key="3">
    <source>
        <dbReference type="SAM" id="MobiDB-lite"/>
    </source>
</evidence>
<dbReference type="GO" id="GO:0020037">
    <property type="term" value="F:heme binding"/>
    <property type="evidence" value="ECO:0007669"/>
    <property type="project" value="InterPro"/>
</dbReference>
<dbReference type="Proteomes" id="UP001233999">
    <property type="component" value="Unassembled WGS sequence"/>
</dbReference>
<dbReference type="GO" id="GO:0046872">
    <property type="term" value="F:metal ion binding"/>
    <property type="evidence" value="ECO:0007669"/>
    <property type="project" value="UniProtKB-KW"/>
</dbReference>
<dbReference type="Gene3D" id="1.10.640.10">
    <property type="entry name" value="Haem peroxidase domain superfamily, animal type"/>
    <property type="match status" value="2"/>
</dbReference>
<keyword evidence="2" id="KW-0408">Iron</keyword>
<evidence type="ECO:0000313" key="4">
    <source>
        <dbReference type="EMBL" id="KAJ9573877.1"/>
    </source>
</evidence>
<keyword evidence="2" id="KW-0479">Metal-binding</keyword>
<dbReference type="GO" id="GO:0004601">
    <property type="term" value="F:peroxidase activity"/>
    <property type="evidence" value="ECO:0007669"/>
    <property type="project" value="UniProtKB-KW"/>
</dbReference>
<gene>
    <name evidence="4" type="ORF">L9F63_008737</name>
</gene>
<feature type="compositionally biased region" description="Pro residues" evidence="3">
    <location>
        <begin position="1"/>
        <end position="11"/>
    </location>
</feature>
<dbReference type="CDD" id="cd09823">
    <property type="entry name" value="peroxinectin_like"/>
    <property type="match status" value="1"/>
</dbReference>
<protein>
    <submittedName>
        <fullName evidence="4">Uncharacterized protein</fullName>
    </submittedName>
</protein>
<evidence type="ECO:0000256" key="2">
    <source>
        <dbReference type="PIRSR" id="PIRSR619791-2"/>
    </source>
</evidence>
<dbReference type="Pfam" id="PF03098">
    <property type="entry name" value="An_peroxidase"/>
    <property type="match status" value="3"/>
</dbReference>
<proteinExistence type="predicted"/>
<dbReference type="PANTHER" id="PTHR11475">
    <property type="entry name" value="OXIDASE/PEROXIDASE"/>
    <property type="match status" value="1"/>
</dbReference>
<accession>A0AAD7Z4Z3</accession>
<dbReference type="PANTHER" id="PTHR11475:SF134">
    <property type="entry name" value="LD42267P"/>
    <property type="match status" value="1"/>
</dbReference>
<sequence length="1291" mass="144993">LGPDGKPPCPPSVRSCPPSKYRSLDGSCNNVRHPEWGSRGTPFIRMLPPDYADGVSAPRWSEHLPPPSKIIRGLSDVKVQLHEHVTSLLAIWGQMVLRDLAVIKTSESVNCCQNKHPECDQDDSGTICHNHMRSVPVLSEECQFEQREQMNMATSFLDGSDIYGSSQDDMESFQTLEGGQVTLDACKLCRETSGIGALYSAILREHNRIATQLSELNQHWDDQTLFQEARRIVIAEIQYITYNEFLPIVLGQVTMEAMELKLKDQGYFTGYSSSNRAGTFNSVATSALQVFLSMIPNSLKSIHAGTDELTQLMLDAPAQQPSLIMSSSLQNGWDTASLLVQLGRDHGLPNYQQWLQQCSSTNFTDAFSPRNLNIIKSIYNRMEDIDLIVGGTLENPTNGAVLGPTFTCLLAHQFVGVRNSDRFWYGNDIPPSSFTRDQLKELRKVTLAGLLCSNVPGLEEVQSKAFVKEDTYLNVRIACSLQPTFDLSAWFEQDMTSKISDEMLVQAMEKAEADLRLRREQEYDYWTKNGGADPKSPVGTAAAFSKANKQALTLANTSLLLEFTSEELLNSLNNVDLRRLRRGRRQTFESGQDNILTFPATLNDDFSDSLQNVDITSFIAAPMLSPECDSIEDRAQCDARTQFRTITGRCNNLRNPNMGKSLSTFARLLPPAYENSISRPRLNSITGNPLPSPRLVSTMIHADISNLHNRYTLMLMQYAQFLDHDVTFTPVQRGFYPRCGVGSCMPIPVPHGDHSVIHKWTTLQVRESAFSFMRSLPGQQHLGPREQVNQNSAFLDASQIYGEHSCLARQLRSFAGRLNVTRHPVKGKDLLPQSPEHPECKAPSGYCFIAGDGRASEQPALTAIHTLFLREHNRLVDGLHIMNPHWDDEKLYQHGRRIVNAMTQHITFNEFLPRILGWNAINLYELKLRPQGYYKGYNQACNANIVNEFAAAAFRIGHSLLRPHIPRLSPTYQPVEPPILLRDGFFNPDMIFQVHMIDEITRGLVSTPMENMDQFVTGEITNHLFEDRHIPHSGVDLIALNIQRGRDHAIRPYNDYRALCNLKRASTFEDLSREIPPEVISRLKRIYATVDDIDLFPGGMSERPLQGGLVGPTFACIIGIQFRQIRKCDRFWYENEDPTVRFTEAQLAEIRKITLSKILCENMDIQSDMQRSAFDQPSNFLNPRVPCHTQPQIDLNAWRETPQGCQIGGRNVAVGESGFPTPCTSCICTAQCASLRVTDCGQLLREASREAILHDDVCTAQCGFLLQDDTPIPSGPNQDNIDIASSLTLHR</sequence>
<reference evidence="4" key="2">
    <citation type="submission" date="2023-05" db="EMBL/GenBank/DDBJ databases">
        <authorList>
            <person name="Fouks B."/>
        </authorList>
    </citation>
    <scope>NUCLEOTIDE SEQUENCE</scope>
    <source>
        <strain evidence="4">Stay&amp;Tobe</strain>
        <tissue evidence="4">Testes</tissue>
    </source>
</reference>
<evidence type="ECO:0000313" key="5">
    <source>
        <dbReference type="Proteomes" id="UP001233999"/>
    </source>
</evidence>
<keyword evidence="5" id="KW-1185">Reference proteome</keyword>
<organism evidence="4 5">
    <name type="scientific">Diploptera punctata</name>
    <name type="common">Pacific beetle cockroach</name>
    <dbReference type="NCBI Taxonomy" id="6984"/>
    <lineage>
        <taxon>Eukaryota</taxon>
        <taxon>Metazoa</taxon>
        <taxon>Ecdysozoa</taxon>
        <taxon>Arthropoda</taxon>
        <taxon>Hexapoda</taxon>
        <taxon>Insecta</taxon>
        <taxon>Pterygota</taxon>
        <taxon>Neoptera</taxon>
        <taxon>Polyneoptera</taxon>
        <taxon>Dictyoptera</taxon>
        <taxon>Blattodea</taxon>
        <taxon>Blaberoidea</taxon>
        <taxon>Blaberidae</taxon>
        <taxon>Diplopterinae</taxon>
        <taxon>Diploptera</taxon>
    </lineage>
</organism>
<dbReference type="InterPro" id="IPR019791">
    <property type="entry name" value="Haem_peroxidase_animal"/>
</dbReference>
<name>A0AAD7Z4Z3_DIPPU</name>